<dbReference type="PROSITE" id="PS50850">
    <property type="entry name" value="MFS"/>
    <property type="match status" value="1"/>
</dbReference>
<organism evidence="6 7">
    <name type="scientific">Camelimonas fluminis</name>
    <dbReference type="NCBI Taxonomy" id="1576911"/>
    <lineage>
        <taxon>Bacteria</taxon>
        <taxon>Pseudomonadati</taxon>
        <taxon>Pseudomonadota</taxon>
        <taxon>Alphaproteobacteria</taxon>
        <taxon>Hyphomicrobiales</taxon>
        <taxon>Chelatococcaceae</taxon>
        <taxon>Camelimonas</taxon>
    </lineage>
</organism>
<keyword evidence="1 4" id="KW-0812">Transmembrane</keyword>
<dbReference type="Pfam" id="PF07690">
    <property type="entry name" value="MFS_1"/>
    <property type="match status" value="1"/>
</dbReference>
<feature type="transmembrane region" description="Helical" evidence="4">
    <location>
        <begin position="287"/>
        <end position="306"/>
    </location>
</feature>
<evidence type="ECO:0000256" key="3">
    <source>
        <dbReference type="ARBA" id="ARBA00023136"/>
    </source>
</evidence>
<dbReference type="PANTHER" id="PTHR11360:SF290">
    <property type="entry name" value="MONOCARBOXYLATE MFS PERMEASE"/>
    <property type="match status" value="1"/>
</dbReference>
<evidence type="ECO:0000313" key="7">
    <source>
        <dbReference type="Proteomes" id="UP001595704"/>
    </source>
</evidence>
<evidence type="ECO:0000256" key="1">
    <source>
        <dbReference type="ARBA" id="ARBA00022692"/>
    </source>
</evidence>
<feature type="transmembrane region" description="Helical" evidence="4">
    <location>
        <begin position="327"/>
        <end position="349"/>
    </location>
</feature>
<feature type="transmembrane region" description="Helical" evidence="4">
    <location>
        <begin position="174"/>
        <end position="196"/>
    </location>
</feature>
<evidence type="ECO:0000256" key="2">
    <source>
        <dbReference type="ARBA" id="ARBA00022989"/>
    </source>
</evidence>
<keyword evidence="7" id="KW-1185">Reference proteome</keyword>
<accession>A0ABV7UFB3</accession>
<evidence type="ECO:0000256" key="4">
    <source>
        <dbReference type="SAM" id="Phobius"/>
    </source>
</evidence>
<dbReference type="SUPFAM" id="SSF103473">
    <property type="entry name" value="MFS general substrate transporter"/>
    <property type="match status" value="1"/>
</dbReference>
<evidence type="ECO:0000259" key="5">
    <source>
        <dbReference type="PROSITE" id="PS50850"/>
    </source>
</evidence>
<dbReference type="Proteomes" id="UP001595704">
    <property type="component" value="Unassembled WGS sequence"/>
</dbReference>
<protein>
    <submittedName>
        <fullName evidence="6">MFS transporter</fullName>
    </submittedName>
</protein>
<feature type="transmembrane region" description="Helical" evidence="4">
    <location>
        <begin position="59"/>
        <end position="79"/>
    </location>
</feature>
<feature type="transmembrane region" description="Helical" evidence="4">
    <location>
        <begin position="20"/>
        <end position="47"/>
    </location>
</feature>
<dbReference type="InterPro" id="IPR011701">
    <property type="entry name" value="MFS"/>
</dbReference>
<keyword evidence="2 4" id="KW-1133">Transmembrane helix</keyword>
<dbReference type="InterPro" id="IPR050327">
    <property type="entry name" value="Proton-linked_MCT"/>
</dbReference>
<proteinExistence type="predicted"/>
<sequence>MLAQTMANALARRGLHYGWVVVAVTFLTSLSIAGTVGLGGVFITPMAREFGWNAADLSSVFAIRLLLFGLMAPFAAAFMERYGVRNIIVLALALVIGGMAAGVVATSLWQFVLLWGVVVGFGTGLTAMVLGATVASRWFEERRGLVLGLLTAAVATGQLAFLPLAAWLTEHFGWRMALAPTMISLGLAAALVLLFMQDRPADVGQRAFGAAPLRPGEAPVPPPVRVGNVGTAVARAFSILNESARSLPFWVLFGTFFICGLSTAGLVQTHFISLCGDFGMPQVDAASTLAMMGAFDFVGTILSGWLSDRYNNRSLLFWYYGLRGLSLLWLPQSAFTFYGLSLFAMFYGLDWVATVPPTVKLAGRYFGAEKAPLVFGWIFAGHQIGSAVAAWGGGLSRTLLASYLPAFYIAGVMCLVAAGSVFLLRDKRAPAREAPSAA</sequence>
<dbReference type="InterPro" id="IPR036259">
    <property type="entry name" value="MFS_trans_sf"/>
</dbReference>
<name>A0ABV7UFB3_9HYPH</name>
<feature type="transmembrane region" description="Helical" evidence="4">
    <location>
        <begin position="145"/>
        <end position="168"/>
    </location>
</feature>
<feature type="transmembrane region" description="Helical" evidence="4">
    <location>
        <begin position="112"/>
        <end position="133"/>
    </location>
</feature>
<dbReference type="InterPro" id="IPR020846">
    <property type="entry name" value="MFS_dom"/>
</dbReference>
<dbReference type="CDD" id="cd17355">
    <property type="entry name" value="MFS_YcxA_like"/>
    <property type="match status" value="1"/>
</dbReference>
<feature type="transmembrane region" description="Helical" evidence="4">
    <location>
        <begin position="403"/>
        <end position="424"/>
    </location>
</feature>
<feature type="domain" description="Major facilitator superfamily (MFS) profile" evidence="5">
    <location>
        <begin position="17"/>
        <end position="429"/>
    </location>
</feature>
<dbReference type="Gene3D" id="1.20.1250.20">
    <property type="entry name" value="MFS general substrate transporter like domains"/>
    <property type="match status" value="2"/>
</dbReference>
<dbReference type="PANTHER" id="PTHR11360">
    <property type="entry name" value="MONOCARBOXYLATE TRANSPORTER"/>
    <property type="match status" value="1"/>
</dbReference>
<reference evidence="7" key="1">
    <citation type="journal article" date="2019" name="Int. J. Syst. Evol. Microbiol.">
        <title>The Global Catalogue of Microorganisms (GCM) 10K type strain sequencing project: providing services to taxonomists for standard genome sequencing and annotation.</title>
        <authorList>
            <consortium name="The Broad Institute Genomics Platform"/>
            <consortium name="The Broad Institute Genome Sequencing Center for Infectious Disease"/>
            <person name="Wu L."/>
            <person name="Ma J."/>
        </authorList>
    </citation>
    <scope>NUCLEOTIDE SEQUENCE [LARGE SCALE GENOMIC DNA]</scope>
    <source>
        <strain evidence="7">KCTC 42282</strain>
    </source>
</reference>
<dbReference type="RefSeq" id="WP_191320498.1">
    <property type="nucleotide sequence ID" value="NZ_BNCG01000018.1"/>
</dbReference>
<feature type="transmembrane region" description="Helical" evidence="4">
    <location>
        <begin position="247"/>
        <end position="267"/>
    </location>
</feature>
<keyword evidence="3 4" id="KW-0472">Membrane</keyword>
<dbReference type="EMBL" id="JBHRYC010000037">
    <property type="protein sequence ID" value="MFC3637395.1"/>
    <property type="molecule type" value="Genomic_DNA"/>
</dbReference>
<gene>
    <name evidence="6" type="ORF">ACFONL_08350</name>
</gene>
<feature type="transmembrane region" description="Helical" evidence="4">
    <location>
        <begin position="86"/>
        <end position="106"/>
    </location>
</feature>
<evidence type="ECO:0000313" key="6">
    <source>
        <dbReference type="EMBL" id="MFC3637395.1"/>
    </source>
</evidence>
<comment type="caution">
    <text evidence="6">The sequence shown here is derived from an EMBL/GenBank/DDBJ whole genome shotgun (WGS) entry which is preliminary data.</text>
</comment>